<keyword evidence="11 14" id="KW-0408">Iron</keyword>
<keyword evidence="7 14" id="KW-0812">Transmembrane</keyword>
<evidence type="ECO:0000256" key="11">
    <source>
        <dbReference type="ARBA" id="ARBA00023004"/>
    </source>
</evidence>
<evidence type="ECO:0000256" key="13">
    <source>
        <dbReference type="ARBA" id="ARBA00048390"/>
    </source>
</evidence>
<evidence type="ECO:0000256" key="1">
    <source>
        <dbReference type="ARBA" id="ARBA00004651"/>
    </source>
</evidence>
<feature type="binding site" description="axial binding residue" evidence="14">
    <location>
        <position position="9"/>
    </location>
    <ligand>
        <name>heme</name>
        <dbReference type="ChEBI" id="CHEBI:30413"/>
    </ligand>
    <ligandPart>
        <name>Fe</name>
        <dbReference type="ChEBI" id="CHEBI:18248"/>
    </ligandPart>
</feature>
<comment type="function">
    <text evidence="14 15">Catalyzes the oxidation of protoporphyrinogen IX to protoporphyrin IX.</text>
</comment>
<dbReference type="GO" id="GO:0006782">
    <property type="term" value="P:protoporphyrinogen IX biosynthetic process"/>
    <property type="evidence" value="ECO:0007669"/>
    <property type="project" value="UniProtKB-UniRule"/>
</dbReference>
<dbReference type="KEGG" id="smas:HUE87_01725"/>
<evidence type="ECO:0000256" key="10">
    <source>
        <dbReference type="ARBA" id="ARBA00023002"/>
    </source>
</evidence>
<evidence type="ECO:0000256" key="12">
    <source>
        <dbReference type="ARBA" id="ARBA00023136"/>
    </source>
</evidence>
<dbReference type="InterPro" id="IPR005265">
    <property type="entry name" value="HemJ-like"/>
</dbReference>
<keyword evidence="10 14" id="KW-0560">Oxidoreductase</keyword>
<feature type="transmembrane region" description="Helical" evidence="14">
    <location>
        <begin position="87"/>
        <end position="106"/>
    </location>
</feature>
<keyword evidence="9 14" id="KW-1133">Transmembrane helix</keyword>
<evidence type="ECO:0000313" key="17">
    <source>
        <dbReference type="Proteomes" id="UP000593836"/>
    </source>
</evidence>
<evidence type="ECO:0000256" key="9">
    <source>
        <dbReference type="ARBA" id="ARBA00022989"/>
    </source>
</evidence>
<evidence type="ECO:0000256" key="14">
    <source>
        <dbReference type="HAMAP-Rule" id="MF_02239"/>
    </source>
</evidence>
<feature type="binding site" description="axial binding residue" evidence="14">
    <location>
        <position position="92"/>
    </location>
    <ligand>
        <name>heme</name>
        <dbReference type="ChEBI" id="CHEBI:30413"/>
    </ligand>
    <ligandPart>
        <name>Fe</name>
        <dbReference type="ChEBI" id="CHEBI:18248"/>
    </ligandPart>
</feature>
<evidence type="ECO:0000256" key="6">
    <source>
        <dbReference type="ARBA" id="ARBA00022617"/>
    </source>
</evidence>
<evidence type="ECO:0000256" key="5">
    <source>
        <dbReference type="ARBA" id="ARBA00022475"/>
    </source>
</evidence>
<dbReference type="EC" id="1.3.99.-" evidence="14 15"/>
<reference evidence="16 17" key="1">
    <citation type="submission" date="2020-05" db="EMBL/GenBank/DDBJ databases">
        <title>Sulfurimonas marisnigri, sp. nov., and Sulfurimonas baltica, sp. nov., manganese oxide reducing chemolithoautotrophs of the class Epsilonproteobacteria isolated from the pelagic redoxclines of the Black and Baltic Seas and emended description of the genus Sulfurimonas.</title>
        <authorList>
            <person name="Henkel J.V."/>
            <person name="Laudan C."/>
            <person name="Werner J."/>
            <person name="Neu T."/>
            <person name="Plewe S."/>
            <person name="Sproer C."/>
            <person name="Bunk B."/>
            <person name="Schulz-Vogt H.N."/>
        </authorList>
    </citation>
    <scope>NUCLEOTIDE SEQUENCE [LARGE SCALE GENOMIC DNA]</scope>
    <source>
        <strain evidence="16 17">SoZ1</strain>
    </source>
</reference>
<keyword evidence="5 14" id="KW-1003">Cell membrane</keyword>
<comment type="subcellular location">
    <subcellularLocation>
        <location evidence="1 14">Cell membrane</location>
        <topology evidence="1 14">Multi-pass membrane protein</topology>
    </subcellularLocation>
</comment>
<dbReference type="GO" id="GO:0070818">
    <property type="term" value="F:protoporphyrinogen oxidase activity"/>
    <property type="evidence" value="ECO:0007669"/>
    <property type="project" value="UniProtKB-UniRule"/>
</dbReference>
<evidence type="ECO:0000256" key="8">
    <source>
        <dbReference type="ARBA" id="ARBA00022723"/>
    </source>
</evidence>
<dbReference type="GO" id="GO:0046872">
    <property type="term" value="F:metal ion binding"/>
    <property type="evidence" value="ECO:0007669"/>
    <property type="project" value="UniProtKB-UniRule"/>
</dbReference>
<comment type="pathway">
    <text evidence="2 14 15">Porphyrin-containing compound metabolism; protoporphyrin-IX biosynthesis; protoporphyrin-IX from protoporphyrinogen-IX: step 1/1.</text>
</comment>
<accession>A0A7S7M0T9</accession>
<comment type="catalytic activity">
    <reaction evidence="13 14 15">
        <text>protoporphyrinogen IX + 3 A = protoporphyrin IX + 3 AH2</text>
        <dbReference type="Rhea" id="RHEA:62000"/>
        <dbReference type="ChEBI" id="CHEBI:13193"/>
        <dbReference type="ChEBI" id="CHEBI:17499"/>
        <dbReference type="ChEBI" id="CHEBI:57306"/>
        <dbReference type="ChEBI" id="CHEBI:57307"/>
    </reaction>
</comment>
<gene>
    <name evidence="16" type="ORF">HUE87_01725</name>
</gene>
<feature type="transmembrane region" description="Helical" evidence="14">
    <location>
        <begin position="50"/>
        <end position="72"/>
    </location>
</feature>
<evidence type="ECO:0000256" key="3">
    <source>
        <dbReference type="ARBA" id="ARBA00006501"/>
    </source>
</evidence>
<comment type="subunit">
    <text evidence="14">Homodimer.</text>
</comment>
<dbReference type="AlphaFoldDB" id="A0A7S7M0T9"/>
<feature type="transmembrane region" description="Helical" evidence="14">
    <location>
        <begin position="6"/>
        <end position="29"/>
    </location>
</feature>
<proteinExistence type="inferred from homology"/>
<evidence type="ECO:0000256" key="15">
    <source>
        <dbReference type="PIRNR" id="PIRNR004638"/>
    </source>
</evidence>
<organism evidence="16 17">
    <name type="scientific">Candidatus Sulfurimonas marisnigri</name>
    <dbReference type="NCBI Taxonomy" id="2740405"/>
    <lineage>
        <taxon>Bacteria</taxon>
        <taxon>Pseudomonadati</taxon>
        <taxon>Campylobacterota</taxon>
        <taxon>Epsilonproteobacteria</taxon>
        <taxon>Campylobacterales</taxon>
        <taxon>Sulfurimonadaceae</taxon>
        <taxon>Sulfurimonas</taxon>
    </lineage>
</organism>
<evidence type="ECO:0000256" key="4">
    <source>
        <dbReference type="ARBA" id="ARBA00017504"/>
    </source>
</evidence>
<dbReference type="UniPathway" id="UPA00251">
    <property type="reaction ID" value="UER00324"/>
</dbReference>
<dbReference type="EMBL" id="CP054493">
    <property type="protein sequence ID" value="QOY54991.1"/>
    <property type="molecule type" value="Genomic_DNA"/>
</dbReference>
<keyword evidence="8 14" id="KW-0479">Metal-binding</keyword>
<sequence length="148" mass="17238">MYSWIIWFHILSFTSWFAVLFYMPRLFVYHAENIDNEGFVEVVKVMEMKIYKYIGVPSMWATVVSGVAMIFLSTSHYGGVNIMSTGGWLHAKIFLVVVLMGYFFSMGYYRNKFLNNECTKSGKFFRVYNEVPTLLLLAIVALVIFKPF</sequence>
<dbReference type="RefSeq" id="WP_194367033.1">
    <property type="nucleotide sequence ID" value="NZ_CP054493.1"/>
</dbReference>
<dbReference type="PIRSF" id="PIRSF004638">
    <property type="entry name" value="UCP004638"/>
    <property type="match status" value="1"/>
</dbReference>
<keyword evidence="17" id="KW-1185">Reference proteome</keyword>
<name>A0A7S7M0T9_9BACT</name>
<evidence type="ECO:0000256" key="2">
    <source>
        <dbReference type="ARBA" id="ARBA00005073"/>
    </source>
</evidence>
<dbReference type="Pfam" id="PF03653">
    <property type="entry name" value="UPF0093"/>
    <property type="match status" value="1"/>
</dbReference>
<dbReference type="PANTHER" id="PTHR40255:SF1">
    <property type="entry name" value="PROTOPORPHYRINOGEN IX OXIDASE"/>
    <property type="match status" value="1"/>
</dbReference>
<protein>
    <recommendedName>
        <fullName evidence="4 14">Protoporphyrinogen IX oxidase</fullName>
        <shortName evidence="14">PPO</shortName>
        <ecNumber evidence="14 15">1.3.99.-</ecNumber>
    </recommendedName>
</protein>
<comment type="cofactor">
    <cofactor evidence="14 15">
        <name>heme b</name>
        <dbReference type="ChEBI" id="CHEBI:60344"/>
    </cofactor>
    <text evidence="14 15">Binds 1 heme b (iron(II)-protoporphyrin IX) group per subunit.</text>
</comment>
<dbReference type="GO" id="GO:0005886">
    <property type="term" value="C:plasma membrane"/>
    <property type="evidence" value="ECO:0007669"/>
    <property type="project" value="UniProtKB-SubCell"/>
</dbReference>
<evidence type="ECO:0000256" key="7">
    <source>
        <dbReference type="ARBA" id="ARBA00022692"/>
    </source>
</evidence>
<dbReference type="Proteomes" id="UP000593836">
    <property type="component" value="Chromosome"/>
</dbReference>
<keyword evidence="12 14" id="KW-0472">Membrane</keyword>
<evidence type="ECO:0000313" key="16">
    <source>
        <dbReference type="EMBL" id="QOY54991.1"/>
    </source>
</evidence>
<dbReference type="PANTHER" id="PTHR40255">
    <property type="entry name" value="UPF0093 MEMBRANE PROTEIN SLR1790"/>
    <property type="match status" value="1"/>
</dbReference>
<keyword evidence="6 14" id="KW-0349">Heme</keyword>
<dbReference type="HAMAP" id="MF_02239">
    <property type="entry name" value="HemJ"/>
    <property type="match status" value="1"/>
</dbReference>
<comment type="similarity">
    <text evidence="3 14 15">Belongs to the HemJ family.</text>
</comment>
<feature type="transmembrane region" description="Helical" evidence="14">
    <location>
        <begin position="127"/>
        <end position="145"/>
    </location>
</feature>